<name>A0A1V6UEP0_9EURO</name>
<dbReference type="STRING" id="36646.A0A1V6UEP0"/>
<evidence type="ECO:0000259" key="1">
    <source>
        <dbReference type="Pfam" id="PF12697"/>
    </source>
</evidence>
<dbReference type="GO" id="GO:0017000">
    <property type="term" value="P:antibiotic biosynthetic process"/>
    <property type="evidence" value="ECO:0007669"/>
    <property type="project" value="UniProtKB-ARBA"/>
</dbReference>
<evidence type="ECO:0000313" key="2">
    <source>
        <dbReference type="EMBL" id="OQE36927.1"/>
    </source>
</evidence>
<dbReference type="Pfam" id="PF12697">
    <property type="entry name" value="Abhydrolase_6"/>
    <property type="match status" value="1"/>
</dbReference>
<dbReference type="InterPro" id="IPR029058">
    <property type="entry name" value="AB_hydrolase_fold"/>
</dbReference>
<organism evidence="2 3">
    <name type="scientific">Penicillium coprophilum</name>
    <dbReference type="NCBI Taxonomy" id="36646"/>
    <lineage>
        <taxon>Eukaryota</taxon>
        <taxon>Fungi</taxon>
        <taxon>Dikarya</taxon>
        <taxon>Ascomycota</taxon>
        <taxon>Pezizomycotina</taxon>
        <taxon>Eurotiomycetes</taxon>
        <taxon>Eurotiomycetidae</taxon>
        <taxon>Eurotiales</taxon>
        <taxon>Aspergillaceae</taxon>
        <taxon>Penicillium</taxon>
    </lineage>
</organism>
<dbReference type="EMBL" id="MDDG01000011">
    <property type="protein sequence ID" value="OQE36927.1"/>
    <property type="molecule type" value="Genomic_DNA"/>
</dbReference>
<sequence>MYIARYGHRVQSVSLLFSINFTPPTLHLSPRISSVNRYRPAFLRKMSHFRVIEHVTRGQNIRERPGAVKAGHERDIRIAVKQYIPLDNPSPQEGDVTIIGAHANGFSKELYEPLWDDIYEELRSQNQRIRSIWIADVAQQGQSGVMNESILGNDPSWNDHGRDLLYLLNEFEIVQPVIGVGHSMGGMQLAHLSLMHPSLFEGLILMEPVIQLDNPGRRYALPSTYRRDLWGSRKEAAEKFRSNPFYQAWDPRVLQKWLEFGLRDLPTRLYPTPSNTTPPAVTLTTPKAQEVFTFVRPSYIDERTGIACGNPTEEMYPEDIEEYPLYRPEPSQIFHRLPELKPSTLYLTGENSDLVPPAYRKAKFQITGTGVGGSGGASRGRVQEIVLPCGHLVPMELVNESAKASADFITSAASAWKTRTLKFRKAWEQVSPDEQVRLDKQWEKHVGTLRKRSKL</sequence>
<feature type="domain" description="AB hydrolase-1" evidence="1">
    <location>
        <begin position="102"/>
        <end position="396"/>
    </location>
</feature>
<dbReference type="Gene3D" id="3.40.50.1820">
    <property type="entry name" value="alpha/beta hydrolase"/>
    <property type="match status" value="1"/>
</dbReference>
<dbReference type="Proteomes" id="UP000191500">
    <property type="component" value="Unassembled WGS sequence"/>
</dbReference>
<comment type="caution">
    <text evidence="2">The sequence shown here is derived from an EMBL/GenBank/DDBJ whole genome shotgun (WGS) entry which is preliminary data.</text>
</comment>
<protein>
    <recommendedName>
        <fullName evidence="1">AB hydrolase-1 domain-containing protein</fullName>
    </recommendedName>
</protein>
<dbReference type="InterPro" id="IPR000073">
    <property type="entry name" value="AB_hydrolase_1"/>
</dbReference>
<keyword evidence="3" id="KW-1185">Reference proteome</keyword>
<proteinExistence type="predicted"/>
<dbReference type="AlphaFoldDB" id="A0A1V6UEP0"/>
<reference evidence="3" key="1">
    <citation type="journal article" date="2017" name="Nat. Microbiol.">
        <title>Global analysis of biosynthetic gene clusters reveals vast potential of secondary metabolite production in Penicillium species.</title>
        <authorList>
            <person name="Nielsen J.C."/>
            <person name="Grijseels S."/>
            <person name="Prigent S."/>
            <person name="Ji B."/>
            <person name="Dainat J."/>
            <person name="Nielsen K.F."/>
            <person name="Frisvad J.C."/>
            <person name="Workman M."/>
            <person name="Nielsen J."/>
        </authorList>
    </citation>
    <scope>NUCLEOTIDE SEQUENCE [LARGE SCALE GENOMIC DNA]</scope>
    <source>
        <strain evidence="3">IBT 31321</strain>
    </source>
</reference>
<accession>A0A1V6UEP0</accession>
<gene>
    <name evidence="2" type="ORF">PENCOP_c011G00617</name>
</gene>
<dbReference type="SUPFAM" id="SSF53474">
    <property type="entry name" value="alpha/beta-Hydrolases"/>
    <property type="match status" value="1"/>
</dbReference>
<dbReference type="GO" id="GO:0072330">
    <property type="term" value="P:monocarboxylic acid biosynthetic process"/>
    <property type="evidence" value="ECO:0007669"/>
    <property type="project" value="UniProtKB-ARBA"/>
</dbReference>
<evidence type="ECO:0000313" key="3">
    <source>
        <dbReference type="Proteomes" id="UP000191500"/>
    </source>
</evidence>